<dbReference type="Pfam" id="PF25053">
    <property type="entry name" value="DUF7791"/>
    <property type="match status" value="1"/>
</dbReference>
<dbReference type="OrthoDB" id="443402at2759"/>
<evidence type="ECO:0000259" key="2">
    <source>
        <dbReference type="Pfam" id="PF24883"/>
    </source>
</evidence>
<dbReference type="AlphaFoldDB" id="A0A0D2E2Z0"/>
<keyword evidence="5" id="KW-1185">Reference proteome</keyword>
<dbReference type="STRING" id="215243.A0A0D2E2Z0"/>
<dbReference type="RefSeq" id="XP_016262359.1">
    <property type="nucleotide sequence ID" value="XM_016406755.1"/>
</dbReference>
<dbReference type="InterPro" id="IPR027417">
    <property type="entry name" value="P-loop_NTPase"/>
</dbReference>
<evidence type="ECO:0000313" key="5">
    <source>
        <dbReference type="Proteomes" id="UP000053342"/>
    </source>
</evidence>
<dbReference type="VEuPathDB" id="FungiDB:PV06_05726"/>
<dbReference type="SUPFAM" id="SSF52540">
    <property type="entry name" value="P-loop containing nucleoside triphosphate hydrolases"/>
    <property type="match status" value="1"/>
</dbReference>
<dbReference type="RefSeq" id="XP_016262360.1">
    <property type="nucleotide sequence ID" value="XM_016406756.1"/>
</dbReference>
<dbReference type="PANTHER" id="PTHR10039:SF5">
    <property type="entry name" value="NACHT DOMAIN-CONTAINING PROTEIN"/>
    <property type="match status" value="1"/>
</dbReference>
<name>A0A0D2E2Z0_9EURO</name>
<proteinExistence type="predicted"/>
<keyword evidence="1" id="KW-0677">Repeat</keyword>
<protein>
    <recommendedName>
        <fullName evidence="6">NACHT domain-containing protein</fullName>
    </recommendedName>
</protein>
<gene>
    <name evidence="4" type="ORF">PV06_05726</name>
</gene>
<dbReference type="Gene3D" id="3.40.50.300">
    <property type="entry name" value="P-loop containing nucleotide triphosphate hydrolases"/>
    <property type="match status" value="1"/>
</dbReference>
<sequence>MQLGKSEATIMNRFDAQDALMETHHAKTTDLHDHVRESAWRKLLDALAYSEMNERRNMIEKRVRDFGETYTWIFKCPACVHHSPHDACMPSNFVQWLYGSTKIFWISGKPGSGKSQLMDFIYLSLNSNGPTFVPLEEWERPKPVHVLDFWFFKPATSVLLKTNQGFWRSLCFQILDKDKGLVQKVDHTGTNMAPESLKSSLRSSGTTFRSWTDRELSSWLTYLLSVSEHNYLLLLDGLDENTDDHEGLLETIHCLARNSGNIKICCSSRPEPLFVQSLGHCPMLRLQDLNFADIESYCSKRLDNTRAAAHASDIAMRAEGVFLWAYLVAEDLRRGSLQGDSDKDLGQRLSDTPTEMNDLFEFMLKRQDRFYLKHPKPYLPLLDAAVQISAYPSLLQLLLASRELDVISSQVINGPDTELLTELDESARNLETNVVANCAGLVEIERDLDRMEAVYEHLVEASGVGLKFIHRCVQDFLLESEVGAHFLQSCNVPREDATKRLMTASALGYILSTKSIFFAEALDYAEHIVPESWTPSETNILDSLFSAMYSRLKAGQEEADSSILLECPQLSEMENLAFGHAAYRRMIPYLQAKMAVTDLEKTTPAAGLIVSAIVRHHSELSDDMAKMLQPYISWTQYISLRYFVDHKGPLIPVSLPLWQHYFIGRLNTKECFHDGFRAKSRNNCLDLDIRSILLDNSNCSRPAMSAFFIAAPYGEFLPDPGNKDADESLLHYEAFKGKMTVPESGGFDWRLVNFKQYSPEGLRRFVKIQPKMEDSPQYDEFREGYAVVGADEQAYYEYTTNILNDNIPILSPAEIADVICIGMRYLFSNGRFRHATWDALEQWLKCISNGKFSEDFSSERDPVLLKILKRESDKTLSGSPTDFGNKQMKHDL</sequence>
<dbReference type="Proteomes" id="UP000053342">
    <property type="component" value="Unassembled WGS sequence"/>
</dbReference>
<accession>A0A0D2E2Z0</accession>
<evidence type="ECO:0008006" key="6">
    <source>
        <dbReference type="Google" id="ProtNLM"/>
    </source>
</evidence>
<dbReference type="HOGENOM" id="CLU_011990_0_0_1"/>
<evidence type="ECO:0000313" key="4">
    <source>
        <dbReference type="EMBL" id="KIW42144.1"/>
    </source>
</evidence>
<reference evidence="4 5" key="1">
    <citation type="submission" date="2015-01" db="EMBL/GenBank/DDBJ databases">
        <title>The Genome Sequence of Exophiala oligosperma CBS72588.</title>
        <authorList>
            <consortium name="The Broad Institute Genomics Platform"/>
            <person name="Cuomo C."/>
            <person name="de Hoog S."/>
            <person name="Gorbushina A."/>
            <person name="Stielow B."/>
            <person name="Teixiera M."/>
            <person name="Abouelleil A."/>
            <person name="Chapman S.B."/>
            <person name="Priest M."/>
            <person name="Young S.K."/>
            <person name="Wortman J."/>
            <person name="Nusbaum C."/>
            <person name="Birren B."/>
        </authorList>
    </citation>
    <scope>NUCLEOTIDE SEQUENCE [LARGE SCALE GENOMIC DNA]</scope>
    <source>
        <strain evidence="4 5">CBS 72588</strain>
    </source>
</reference>
<dbReference type="PANTHER" id="PTHR10039">
    <property type="entry name" value="AMELOGENIN"/>
    <property type="match status" value="1"/>
</dbReference>
<dbReference type="GeneID" id="27357800"/>
<feature type="domain" description="DUF7791" evidence="3">
    <location>
        <begin position="405"/>
        <end position="497"/>
    </location>
</feature>
<dbReference type="EMBL" id="KN847336">
    <property type="protein sequence ID" value="KIW42143.1"/>
    <property type="molecule type" value="Genomic_DNA"/>
</dbReference>
<dbReference type="EMBL" id="KN847336">
    <property type="protein sequence ID" value="KIW42144.1"/>
    <property type="molecule type" value="Genomic_DNA"/>
</dbReference>
<dbReference type="InterPro" id="IPR056884">
    <property type="entry name" value="NPHP3-like_N"/>
</dbReference>
<evidence type="ECO:0000259" key="3">
    <source>
        <dbReference type="Pfam" id="PF25053"/>
    </source>
</evidence>
<feature type="domain" description="Nephrocystin 3-like N-terminal" evidence="2">
    <location>
        <begin position="92"/>
        <end position="269"/>
    </location>
</feature>
<dbReference type="InterPro" id="IPR056693">
    <property type="entry name" value="DUF7791"/>
</dbReference>
<organism evidence="4 5">
    <name type="scientific">Exophiala oligosperma</name>
    <dbReference type="NCBI Taxonomy" id="215243"/>
    <lineage>
        <taxon>Eukaryota</taxon>
        <taxon>Fungi</taxon>
        <taxon>Dikarya</taxon>
        <taxon>Ascomycota</taxon>
        <taxon>Pezizomycotina</taxon>
        <taxon>Eurotiomycetes</taxon>
        <taxon>Chaetothyriomycetidae</taxon>
        <taxon>Chaetothyriales</taxon>
        <taxon>Herpotrichiellaceae</taxon>
        <taxon>Exophiala</taxon>
    </lineage>
</organism>
<dbReference type="Pfam" id="PF24883">
    <property type="entry name" value="NPHP3_N"/>
    <property type="match status" value="1"/>
</dbReference>
<evidence type="ECO:0000256" key="1">
    <source>
        <dbReference type="ARBA" id="ARBA00022737"/>
    </source>
</evidence>